<gene>
    <name evidence="1" type="ORF">FNQ90_01140</name>
</gene>
<dbReference type="AlphaFoldDB" id="A0A7W3T9K0"/>
<protein>
    <submittedName>
        <fullName evidence="1">Uncharacterized protein</fullName>
    </submittedName>
</protein>
<accession>A0A7W3T9K0</accession>
<evidence type="ECO:0000313" key="1">
    <source>
        <dbReference type="EMBL" id="MBB0242746.1"/>
    </source>
</evidence>
<dbReference type="EMBL" id="VKHT01000016">
    <property type="protein sequence ID" value="MBB0242746.1"/>
    <property type="molecule type" value="Genomic_DNA"/>
</dbReference>
<comment type="caution">
    <text evidence="1">The sequence shown here is derived from an EMBL/GenBank/DDBJ whole genome shotgun (WGS) entry which is preliminary data.</text>
</comment>
<proteinExistence type="predicted"/>
<dbReference type="Proteomes" id="UP000538929">
    <property type="component" value="Unassembled WGS sequence"/>
</dbReference>
<organism evidence="1 2">
    <name type="scientific">Streptomyces alkaliphilus</name>
    <dbReference type="NCBI Taxonomy" id="1472722"/>
    <lineage>
        <taxon>Bacteria</taxon>
        <taxon>Bacillati</taxon>
        <taxon>Actinomycetota</taxon>
        <taxon>Actinomycetes</taxon>
        <taxon>Kitasatosporales</taxon>
        <taxon>Streptomycetaceae</taxon>
        <taxon>Streptomyces</taxon>
    </lineage>
</organism>
<reference evidence="2" key="1">
    <citation type="submission" date="2019-10" db="EMBL/GenBank/DDBJ databases">
        <title>Streptomyces sp. nov., a novel actinobacterium isolated from alkaline environment.</title>
        <authorList>
            <person name="Golinska P."/>
        </authorList>
    </citation>
    <scope>NUCLEOTIDE SEQUENCE [LARGE SCALE GENOMIC DNA]</scope>
    <source>
        <strain evidence="2">DSM 42118</strain>
    </source>
</reference>
<name>A0A7W3T9K0_9ACTN</name>
<sequence length="49" mass="5233">MTKDIEAPPPGPAKPVVPSHWARFHQELASSWAVAASACSRARSTCSLE</sequence>
<keyword evidence="2" id="KW-1185">Reference proteome</keyword>
<evidence type="ECO:0000313" key="2">
    <source>
        <dbReference type="Proteomes" id="UP000538929"/>
    </source>
</evidence>